<dbReference type="InterPro" id="IPR050322">
    <property type="entry name" value="Fe-S_cluster_asmbl/transfer"/>
</dbReference>
<dbReference type="InterPro" id="IPR035903">
    <property type="entry name" value="HesB-like_dom_sf"/>
</dbReference>
<dbReference type="Proteomes" id="UP000031627">
    <property type="component" value="Chromosome"/>
</dbReference>
<reference evidence="4 5" key="2">
    <citation type="journal article" date="2014" name="Curr. Biol.">
        <title>Symbiont-Supplemented Maternal Investment Underpinning Host's Ecological Adaptation.</title>
        <authorList>
            <person name="Kaiwa N."/>
            <person name="Hosokawa T."/>
            <person name="Nikoh N."/>
            <person name="Tanahashi M."/>
            <person name="Moriyama M."/>
            <person name="Meng X.Y."/>
            <person name="Maeda T."/>
            <person name="Yamaguchi K."/>
            <person name="Shigenobu S."/>
            <person name="Ito M."/>
            <person name="Fukatsu T."/>
        </authorList>
    </citation>
    <scope>NUCLEOTIDE SEQUENCE [LARGE SCALE GENOMIC DNA]</scope>
    <source>
        <strain evidence="4 5">UwTKB</strain>
    </source>
</reference>
<dbReference type="GO" id="GO:0051537">
    <property type="term" value="F:2 iron, 2 sulfur cluster binding"/>
    <property type="evidence" value="ECO:0007669"/>
    <property type="project" value="UniProtKB-ARBA"/>
</dbReference>
<evidence type="ECO:0000259" key="3">
    <source>
        <dbReference type="Pfam" id="PF01521"/>
    </source>
</evidence>
<dbReference type="NCBIfam" id="TIGR00049">
    <property type="entry name" value="iron-sulfur cluster assembly accessory protein"/>
    <property type="match status" value="1"/>
</dbReference>
<dbReference type="SUPFAM" id="SSF89360">
    <property type="entry name" value="HesB-like domain"/>
    <property type="match status" value="1"/>
</dbReference>
<organism evidence="4 5">
    <name type="scientific">Candidatus Tachikawaea gelatinosa</name>
    <dbReference type="NCBI Taxonomy" id="1410383"/>
    <lineage>
        <taxon>Bacteria</taxon>
        <taxon>Pseudomonadati</taxon>
        <taxon>Pseudomonadota</taxon>
        <taxon>Gammaproteobacteria</taxon>
        <taxon>Enterobacterales</taxon>
        <taxon>Enterobacteriaceae</taxon>
        <taxon>Candidatus Tachikawaea</taxon>
    </lineage>
</organism>
<dbReference type="HOGENOM" id="CLU_069054_4_2_6"/>
<dbReference type="GO" id="GO:0005829">
    <property type="term" value="C:cytosol"/>
    <property type="evidence" value="ECO:0007669"/>
    <property type="project" value="TreeGrafter"/>
</dbReference>
<sequence length="124" mass="13946">MNCNTSESSLKKMHWKGLTLTKTATQQFKKLISNNNKNVKGLRLNIKKSGCAGFSYRLDLVLTPNKEDIVFTYSNICLYISQKLMPLLDGTEIDFISQGINKIFTFKNPNAQNVCGCGISFNIE</sequence>
<proteinExistence type="inferred from homology"/>
<name>A0A090BWI5_9ENTR</name>
<dbReference type="InterPro" id="IPR017870">
    <property type="entry name" value="FeS_cluster_insertion_CS"/>
</dbReference>
<dbReference type="EMBL" id="AP014521">
    <property type="protein sequence ID" value="BAP58666.1"/>
    <property type="molecule type" value="Genomic_DNA"/>
</dbReference>
<keyword evidence="5" id="KW-1185">Reference proteome</keyword>
<evidence type="ECO:0000313" key="4">
    <source>
        <dbReference type="EMBL" id="BAP58666.1"/>
    </source>
</evidence>
<dbReference type="AlphaFoldDB" id="A0A090BWI5"/>
<gene>
    <name evidence="4" type="primary">sufA</name>
    <name evidence="4" type="ORF">TGUWTKB_4390</name>
</gene>
<evidence type="ECO:0000256" key="1">
    <source>
        <dbReference type="ARBA" id="ARBA00006718"/>
    </source>
</evidence>
<keyword evidence="2" id="KW-0408">Iron</keyword>
<evidence type="ECO:0000256" key="2">
    <source>
        <dbReference type="ARBA" id="ARBA00023004"/>
    </source>
</evidence>
<dbReference type="PROSITE" id="PS01152">
    <property type="entry name" value="HESB"/>
    <property type="match status" value="1"/>
</dbReference>
<dbReference type="Gene3D" id="2.60.300.12">
    <property type="entry name" value="HesB-like domain"/>
    <property type="match status" value="1"/>
</dbReference>
<dbReference type="STRING" id="1410383.TGUWTKB_4390"/>
<comment type="similarity">
    <text evidence="1">Belongs to the HesB/IscA family.</text>
</comment>
<feature type="domain" description="Core" evidence="3">
    <location>
        <begin position="18"/>
        <end position="118"/>
    </location>
</feature>
<protein>
    <submittedName>
        <fullName evidence="4">Uncharacterized conserved protein SufA</fullName>
    </submittedName>
</protein>
<dbReference type="OrthoDB" id="9801228at2"/>
<evidence type="ECO:0000313" key="5">
    <source>
        <dbReference type="Proteomes" id="UP000031627"/>
    </source>
</evidence>
<dbReference type="InterPro" id="IPR000361">
    <property type="entry name" value="ATAP_core_dom"/>
</dbReference>
<accession>A0A090BWI5</accession>
<dbReference type="RefSeq" id="WP_041063144.1">
    <property type="nucleotide sequence ID" value="NZ_AP014521.1"/>
</dbReference>
<dbReference type="Pfam" id="PF01521">
    <property type="entry name" value="Fe-S_biosyn"/>
    <property type="match status" value="1"/>
</dbReference>
<dbReference type="PANTHER" id="PTHR10072:SF47">
    <property type="entry name" value="PROTEIN SUFA"/>
    <property type="match status" value="1"/>
</dbReference>
<dbReference type="InterPro" id="IPR016092">
    <property type="entry name" value="ATAP"/>
</dbReference>
<reference evidence="5" key="1">
    <citation type="submission" date="2013-11" db="EMBL/GenBank/DDBJ databases">
        <title>Symbiont-containing voluminous jelly as an extraordinary maternal gift for overwintering insect nymphs.</title>
        <authorList>
            <person name="Kaiwa N."/>
            <person name="Hosokawa T."/>
            <person name="Nikoh N."/>
            <person name="Meng X.Y."/>
            <person name="Tanahashi M."/>
            <person name="Moriyama M."/>
            <person name="Maeda T."/>
            <person name="Yamaguchi K."/>
            <person name="Shigenobu S."/>
            <person name="Ito M."/>
            <person name="Fukatsu T."/>
        </authorList>
    </citation>
    <scope>NUCLEOTIDE SEQUENCE [LARGE SCALE GENOMIC DNA]</scope>
    <source>
        <strain evidence="5">UwTKB</strain>
    </source>
</reference>
<dbReference type="PANTHER" id="PTHR10072">
    <property type="entry name" value="IRON-SULFUR CLUSTER ASSEMBLY PROTEIN"/>
    <property type="match status" value="1"/>
</dbReference>
<dbReference type="GO" id="GO:0016226">
    <property type="term" value="P:iron-sulfur cluster assembly"/>
    <property type="evidence" value="ECO:0007669"/>
    <property type="project" value="InterPro"/>
</dbReference>
<dbReference type="KEGG" id="sbw:TGUWTKB_4390"/>